<feature type="domain" description="RING-type" evidence="11">
    <location>
        <begin position="202"/>
        <end position="244"/>
    </location>
</feature>
<feature type="transmembrane region" description="Helical" evidence="10">
    <location>
        <begin position="12"/>
        <end position="32"/>
    </location>
</feature>
<evidence type="ECO:0000256" key="1">
    <source>
        <dbReference type="ARBA" id="ARBA00004370"/>
    </source>
</evidence>
<dbReference type="InterPro" id="IPR001841">
    <property type="entry name" value="Znf_RING"/>
</dbReference>
<dbReference type="SMART" id="SM00184">
    <property type="entry name" value="RING"/>
    <property type="match status" value="2"/>
</dbReference>
<evidence type="ECO:0000256" key="9">
    <source>
        <dbReference type="PROSITE-ProRule" id="PRU00175"/>
    </source>
</evidence>
<evidence type="ECO:0000256" key="2">
    <source>
        <dbReference type="ARBA" id="ARBA00022692"/>
    </source>
</evidence>
<dbReference type="EMBL" id="JBANQN010000004">
    <property type="protein sequence ID" value="KAK6792894.1"/>
    <property type="molecule type" value="Genomic_DNA"/>
</dbReference>
<evidence type="ECO:0000256" key="10">
    <source>
        <dbReference type="SAM" id="Phobius"/>
    </source>
</evidence>
<accession>A0AAN8YGS3</accession>
<dbReference type="Proteomes" id="UP001371456">
    <property type="component" value="Unassembled WGS sequence"/>
</dbReference>
<dbReference type="SUPFAM" id="SSF57850">
    <property type="entry name" value="RING/U-box"/>
    <property type="match status" value="2"/>
</dbReference>
<dbReference type="Gene3D" id="3.30.40.10">
    <property type="entry name" value="Zinc/RING finger domain, C3HC4 (zinc finger)"/>
    <property type="match status" value="2"/>
</dbReference>
<evidence type="ECO:0000259" key="11">
    <source>
        <dbReference type="PROSITE" id="PS50089"/>
    </source>
</evidence>
<evidence type="ECO:0000256" key="7">
    <source>
        <dbReference type="ARBA" id="ARBA00023136"/>
    </source>
</evidence>
<sequence>MSYFGDEFPPPLSLIAIFAIIIVYMVICYLVLDLIDQQQGDPNDDIDVARDSGLSLEELQEINCFYLKGQVNYSICAICLDGLVDSELCRSFPACNHMFHAQCIDPWTVKAYSLMVSVTKILSIQMSSSAAELPSPLFLVAIIAIIVVYMVVCYLVLDMIDQQVDSYDEISRMDAYDSGLSVEELQGISCFYLDRQAYSSMCVICLDSLCEAELCRSFPPCNHVFHAQCLDPWLAKKTTCPTCRTPLRP</sequence>
<organism evidence="12 13">
    <name type="scientific">Solanum bulbocastanum</name>
    <name type="common">Wild potato</name>
    <dbReference type="NCBI Taxonomy" id="147425"/>
    <lineage>
        <taxon>Eukaryota</taxon>
        <taxon>Viridiplantae</taxon>
        <taxon>Streptophyta</taxon>
        <taxon>Embryophyta</taxon>
        <taxon>Tracheophyta</taxon>
        <taxon>Spermatophyta</taxon>
        <taxon>Magnoliopsida</taxon>
        <taxon>eudicotyledons</taxon>
        <taxon>Gunneridae</taxon>
        <taxon>Pentapetalae</taxon>
        <taxon>asterids</taxon>
        <taxon>lamiids</taxon>
        <taxon>Solanales</taxon>
        <taxon>Solanaceae</taxon>
        <taxon>Solanoideae</taxon>
        <taxon>Solaneae</taxon>
        <taxon>Solanum</taxon>
    </lineage>
</organism>
<keyword evidence="6 10" id="KW-1133">Transmembrane helix</keyword>
<dbReference type="PROSITE" id="PS50089">
    <property type="entry name" value="ZF_RING_2"/>
    <property type="match status" value="1"/>
</dbReference>
<dbReference type="InterPro" id="IPR013083">
    <property type="entry name" value="Znf_RING/FYVE/PHD"/>
</dbReference>
<feature type="transmembrane region" description="Helical" evidence="10">
    <location>
        <begin position="136"/>
        <end position="157"/>
    </location>
</feature>
<dbReference type="PANTHER" id="PTHR46539">
    <property type="entry name" value="E3 UBIQUITIN-PROTEIN LIGASE ATL42"/>
    <property type="match status" value="1"/>
</dbReference>
<reference evidence="12 13" key="1">
    <citation type="submission" date="2024-02" db="EMBL/GenBank/DDBJ databases">
        <title>de novo genome assembly of Solanum bulbocastanum strain 11H21.</title>
        <authorList>
            <person name="Hosaka A.J."/>
        </authorList>
    </citation>
    <scope>NUCLEOTIDE SEQUENCE [LARGE SCALE GENOMIC DNA]</scope>
    <source>
        <tissue evidence="12">Young leaves</tissue>
    </source>
</reference>
<comment type="caution">
    <text evidence="12">The sequence shown here is derived from an EMBL/GenBank/DDBJ whole genome shotgun (WGS) entry which is preliminary data.</text>
</comment>
<dbReference type="CDD" id="cd16454">
    <property type="entry name" value="RING-H2_PA-TM-RING"/>
    <property type="match status" value="1"/>
</dbReference>
<keyword evidence="13" id="KW-1185">Reference proteome</keyword>
<comment type="similarity">
    <text evidence="8">Belongs to the RING-type zinc finger family. ATL subfamily.</text>
</comment>
<evidence type="ECO:0000256" key="4">
    <source>
        <dbReference type="ARBA" id="ARBA00022771"/>
    </source>
</evidence>
<gene>
    <name evidence="12" type="ORF">RDI58_011975</name>
</gene>
<dbReference type="Pfam" id="PF13639">
    <property type="entry name" value="zf-RING_2"/>
    <property type="match status" value="2"/>
</dbReference>
<evidence type="ECO:0000256" key="5">
    <source>
        <dbReference type="ARBA" id="ARBA00022833"/>
    </source>
</evidence>
<keyword evidence="2 10" id="KW-0812">Transmembrane</keyword>
<evidence type="ECO:0000256" key="6">
    <source>
        <dbReference type="ARBA" id="ARBA00022989"/>
    </source>
</evidence>
<protein>
    <recommendedName>
        <fullName evidence="11">RING-type domain-containing protein</fullName>
    </recommendedName>
</protein>
<comment type="subcellular location">
    <subcellularLocation>
        <location evidence="1">Membrane</location>
    </subcellularLocation>
</comment>
<evidence type="ECO:0000256" key="3">
    <source>
        <dbReference type="ARBA" id="ARBA00022723"/>
    </source>
</evidence>
<keyword evidence="3" id="KW-0479">Metal-binding</keyword>
<dbReference type="AlphaFoldDB" id="A0AAN8YGS3"/>
<dbReference type="GO" id="GO:0016020">
    <property type="term" value="C:membrane"/>
    <property type="evidence" value="ECO:0007669"/>
    <property type="project" value="UniProtKB-SubCell"/>
</dbReference>
<name>A0AAN8YGS3_SOLBU</name>
<keyword evidence="4 9" id="KW-0863">Zinc-finger</keyword>
<dbReference type="GO" id="GO:0008270">
    <property type="term" value="F:zinc ion binding"/>
    <property type="evidence" value="ECO:0007669"/>
    <property type="project" value="UniProtKB-KW"/>
</dbReference>
<dbReference type="PANTHER" id="PTHR46539:SF13">
    <property type="entry name" value="RING-TYPE DOMAIN-CONTAINING PROTEIN"/>
    <property type="match status" value="1"/>
</dbReference>
<evidence type="ECO:0000256" key="8">
    <source>
        <dbReference type="ARBA" id="ARBA00024209"/>
    </source>
</evidence>
<evidence type="ECO:0000313" key="13">
    <source>
        <dbReference type="Proteomes" id="UP001371456"/>
    </source>
</evidence>
<keyword evidence="5" id="KW-0862">Zinc</keyword>
<evidence type="ECO:0000313" key="12">
    <source>
        <dbReference type="EMBL" id="KAK6792894.1"/>
    </source>
</evidence>
<keyword evidence="7 10" id="KW-0472">Membrane</keyword>
<proteinExistence type="inferred from homology"/>